<sequence>MTIPTTRIFAFLGATGGCTNACLAHTLLAGFHASALARTPSKLVQMLLAQGIPQTTIDSQLRIVKGDSGDVSAVKNILLVPSTSTAAGEGEEAFGLVSAIVSGIGGVGKLQWSLRRPVTVNDPDLCTNAAKTVVQALREIYETHPSLVASGRKKPSITVISSTGISQGPEDVPFGLRTLYHVILADPHKDKREMENLALENANNNAVLSSTTDAEGKVFGGAIIVRATLMKGDQSIKDGKGWKKLKVGTEDKPAVGYSVRRADVGEWIFEEVVRAEDEGVKWFGQKVTLTN</sequence>
<dbReference type="Gene3D" id="3.40.50.720">
    <property type="entry name" value="NAD(P)-binding Rossmann-like Domain"/>
    <property type="match status" value="1"/>
</dbReference>
<reference evidence="1 2" key="1">
    <citation type="submission" date="2016-05" db="EMBL/GenBank/DDBJ databases">
        <title>Genome sequencing reveals origins of a unique bacterial endosymbiosis in the earliest lineages of terrestrial Fungi.</title>
        <authorList>
            <consortium name="DOE Joint Genome Institute"/>
            <person name="Uehling J."/>
            <person name="Gryganskyi A."/>
            <person name="Hameed K."/>
            <person name="Tschaplinski T."/>
            <person name="Misztal P."/>
            <person name="Wu S."/>
            <person name="Desiro A."/>
            <person name="Vande Pol N."/>
            <person name="Du Z.-Y."/>
            <person name="Zienkiewicz A."/>
            <person name="Zienkiewicz K."/>
            <person name="Morin E."/>
            <person name="Tisserant E."/>
            <person name="Splivallo R."/>
            <person name="Hainaut M."/>
            <person name="Henrissat B."/>
            <person name="Ohm R."/>
            <person name="Kuo A."/>
            <person name="Yan J."/>
            <person name="Lipzen A."/>
            <person name="Nolan M."/>
            <person name="Labutti K."/>
            <person name="Barry K."/>
            <person name="Goldstein A."/>
            <person name="Labbe J."/>
            <person name="Schadt C."/>
            <person name="Tuskan G."/>
            <person name="Grigoriev I."/>
            <person name="Martin F."/>
            <person name="Vilgalys R."/>
            <person name="Bonito G."/>
        </authorList>
    </citation>
    <scope>NUCLEOTIDE SEQUENCE [LARGE SCALE GENOMIC DNA]</scope>
    <source>
        <strain evidence="1 2">AG-77</strain>
    </source>
</reference>
<dbReference type="PANTHER" id="PTHR15020">
    <property type="entry name" value="FLAVIN REDUCTASE-RELATED"/>
    <property type="match status" value="1"/>
</dbReference>
<organism evidence="1 2">
    <name type="scientific">Linnemannia elongata AG-77</name>
    <dbReference type="NCBI Taxonomy" id="1314771"/>
    <lineage>
        <taxon>Eukaryota</taxon>
        <taxon>Fungi</taxon>
        <taxon>Fungi incertae sedis</taxon>
        <taxon>Mucoromycota</taxon>
        <taxon>Mortierellomycotina</taxon>
        <taxon>Mortierellomycetes</taxon>
        <taxon>Mortierellales</taxon>
        <taxon>Mortierellaceae</taxon>
        <taxon>Linnemannia</taxon>
    </lineage>
</organism>
<dbReference type="OrthoDB" id="63935at2759"/>
<dbReference type="EMBL" id="KV442035">
    <property type="protein sequence ID" value="OAQ30462.1"/>
    <property type="molecule type" value="Genomic_DNA"/>
</dbReference>
<dbReference type="PANTHER" id="PTHR15020:SF50">
    <property type="entry name" value="UPF0659 PROTEIN YMR090W"/>
    <property type="match status" value="1"/>
</dbReference>
<accession>A0A197JYP2</accession>
<dbReference type="STRING" id="1314771.A0A197JYP2"/>
<dbReference type="AlphaFoldDB" id="A0A197JYP2"/>
<protein>
    <recommendedName>
        <fullName evidence="3">NAD(P)-binding domain-containing protein</fullName>
    </recommendedName>
</protein>
<proteinExistence type="predicted"/>
<evidence type="ECO:0000313" key="1">
    <source>
        <dbReference type="EMBL" id="OAQ30462.1"/>
    </source>
</evidence>
<evidence type="ECO:0000313" key="2">
    <source>
        <dbReference type="Proteomes" id="UP000078512"/>
    </source>
</evidence>
<dbReference type="PROSITE" id="PS51257">
    <property type="entry name" value="PROKAR_LIPOPROTEIN"/>
    <property type="match status" value="1"/>
</dbReference>
<keyword evidence="2" id="KW-1185">Reference proteome</keyword>
<gene>
    <name evidence="1" type="ORF">K457DRAFT_18309</name>
</gene>
<dbReference type="Proteomes" id="UP000078512">
    <property type="component" value="Unassembled WGS sequence"/>
</dbReference>
<name>A0A197JYP2_9FUNG</name>
<evidence type="ECO:0008006" key="3">
    <source>
        <dbReference type="Google" id="ProtNLM"/>
    </source>
</evidence>